<dbReference type="Pfam" id="PF01061">
    <property type="entry name" value="ABC2_membrane"/>
    <property type="match status" value="1"/>
</dbReference>
<feature type="domain" description="ABC transporter" evidence="8">
    <location>
        <begin position="12"/>
        <end position="247"/>
    </location>
</feature>
<dbReference type="InterPro" id="IPR003439">
    <property type="entry name" value="ABC_transporter-like_ATP-bd"/>
</dbReference>
<comment type="subcellular location">
    <subcellularLocation>
        <location evidence="1">Membrane</location>
        <topology evidence="1">Multi-pass membrane protein</topology>
    </subcellularLocation>
</comment>
<dbReference type="InterPro" id="IPR013525">
    <property type="entry name" value="ABC2_TM"/>
</dbReference>
<feature type="transmembrane region" description="Helical" evidence="7">
    <location>
        <begin position="544"/>
        <end position="563"/>
    </location>
</feature>
<gene>
    <name evidence="10" type="primary">LOC101860442</name>
</gene>
<feature type="transmembrane region" description="Helical" evidence="7">
    <location>
        <begin position="451"/>
        <end position="474"/>
    </location>
</feature>
<keyword evidence="5 7" id="KW-1133">Transmembrane helix</keyword>
<evidence type="ECO:0000256" key="2">
    <source>
        <dbReference type="ARBA" id="ARBA00022692"/>
    </source>
</evidence>
<dbReference type="InterPro" id="IPR027417">
    <property type="entry name" value="P-loop_NTPase"/>
</dbReference>
<evidence type="ECO:0000256" key="1">
    <source>
        <dbReference type="ARBA" id="ARBA00004141"/>
    </source>
</evidence>
<feature type="transmembrane region" description="Helical" evidence="7">
    <location>
        <begin position="511"/>
        <end position="532"/>
    </location>
</feature>
<evidence type="ECO:0000313" key="9">
    <source>
        <dbReference type="Proteomes" id="UP000694888"/>
    </source>
</evidence>
<dbReference type="SUPFAM" id="SSF52540">
    <property type="entry name" value="P-loop containing nucleoside triphosphate hydrolases"/>
    <property type="match status" value="1"/>
</dbReference>
<evidence type="ECO:0000256" key="7">
    <source>
        <dbReference type="SAM" id="Phobius"/>
    </source>
</evidence>
<proteinExistence type="predicted"/>
<feature type="transmembrane region" description="Helical" evidence="7">
    <location>
        <begin position="635"/>
        <end position="658"/>
    </location>
</feature>
<dbReference type="SMART" id="SM00382">
    <property type="entry name" value="AAA"/>
    <property type="match status" value="1"/>
</dbReference>
<sequence length="661" mass="73370">MPQYRDSCPVAVQCCDVRKHYGSGRSKQDVLCGLDMNVPYGAIYGLLGASGCGKTTLLKCIVGRTNVHGGYVSTLGRTPGTSGHLVPGRMVGYMPQETALFVRFTIGETLTFFGRLHGMSSDAIRERTDFLLSFLTLPEKSRLIGQLSGGQQRRVSLAAALLQEPELLILDEPTVGVDPVLREKIWEHLLDIAKSSLKTTIIITTHYIEEAALADRVGLMRGGRLLAEDKPSTLMSTYKLQNLEAVFLHLCHRDRLPNEDDEELLPSISLPSASDQESVKVQYKRPDSDSTGDSVLLLGGNKSTTYGSLKTPRDLTRGGCEGRIHLPIKTSYTYSGYEDCVVPGSPLSKSRRFRKMAMLPRARNLYALCVKNLTSMKRNIPILLFEFMVPVIQIVLFCVCIGREPRQIPVSIVNQDVDDLGGLFIGFLNNETMNKVAEPVYGTFEPSFTDFMASGLIVSATFFLATGLTTLSFVLERKEGLLERMYVAGVSALEIMMSHVLTQLTVMLGQILLMLGIALLGFQVGMVISACCRSEMASIQGTLGTMYPALLTSDIVFLFVYLISSFKTLFFFVYFMSSIQILFFLSYIIPGIIWPIEAMPNWMMKISYFLPMTYPTYAVRSIMGRGWSIQDSLVWMSYLISIAWIVIHSVVAGVLIHFQSD</sequence>
<keyword evidence="9" id="KW-1185">Reference proteome</keyword>
<reference evidence="10" key="1">
    <citation type="submission" date="2025-08" db="UniProtKB">
        <authorList>
            <consortium name="RefSeq"/>
        </authorList>
    </citation>
    <scope>IDENTIFICATION</scope>
</reference>
<accession>A0ABM1A8G7</accession>
<evidence type="ECO:0000256" key="4">
    <source>
        <dbReference type="ARBA" id="ARBA00022840"/>
    </source>
</evidence>
<keyword evidence="6 7" id="KW-0472">Membrane</keyword>
<keyword evidence="4" id="KW-0067">ATP-binding</keyword>
<evidence type="ECO:0000313" key="10">
    <source>
        <dbReference type="RefSeq" id="XP_012942844.1"/>
    </source>
</evidence>
<dbReference type="Gene3D" id="3.40.50.300">
    <property type="entry name" value="P-loop containing nucleotide triphosphate hydrolases"/>
    <property type="match status" value="1"/>
</dbReference>
<feature type="transmembrane region" description="Helical" evidence="7">
    <location>
        <begin position="569"/>
        <end position="594"/>
    </location>
</feature>
<evidence type="ECO:0000256" key="6">
    <source>
        <dbReference type="ARBA" id="ARBA00023136"/>
    </source>
</evidence>
<dbReference type="InterPro" id="IPR003593">
    <property type="entry name" value="AAA+_ATPase"/>
</dbReference>
<keyword evidence="2 7" id="KW-0812">Transmembrane</keyword>
<evidence type="ECO:0000259" key="8">
    <source>
        <dbReference type="PROSITE" id="PS50893"/>
    </source>
</evidence>
<evidence type="ECO:0000256" key="5">
    <source>
        <dbReference type="ARBA" id="ARBA00022989"/>
    </source>
</evidence>
<evidence type="ECO:0000256" key="3">
    <source>
        <dbReference type="ARBA" id="ARBA00022741"/>
    </source>
</evidence>
<name>A0ABM1A8G7_APLCA</name>
<dbReference type="InterPro" id="IPR017871">
    <property type="entry name" value="ABC_transporter-like_CS"/>
</dbReference>
<dbReference type="GeneID" id="101860442"/>
<protein>
    <submittedName>
        <fullName evidence="10">ABC transporter G family member 20-like</fullName>
    </submittedName>
</protein>
<dbReference type="RefSeq" id="XP_012942844.1">
    <property type="nucleotide sequence ID" value="XM_013087390.1"/>
</dbReference>
<dbReference type="Pfam" id="PF00005">
    <property type="entry name" value="ABC_tran"/>
    <property type="match status" value="1"/>
</dbReference>
<dbReference type="PANTHER" id="PTHR43038">
    <property type="entry name" value="ATP-BINDING CASSETTE, SUB-FAMILY H, MEMBER 1"/>
    <property type="match status" value="1"/>
</dbReference>
<dbReference type="PROSITE" id="PS50893">
    <property type="entry name" value="ABC_TRANSPORTER_2"/>
    <property type="match status" value="1"/>
</dbReference>
<dbReference type="Proteomes" id="UP000694888">
    <property type="component" value="Unplaced"/>
</dbReference>
<dbReference type="PROSITE" id="PS00211">
    <property type="entry name" value="ABC_TRANSPORTER_1"/>
    <property type="match status" value="1"/>
</dbReference>
<organism evidence="9 10">
    <name type="scientific">Aplysia californica</name>
    <name type="common">California sea hare</name>
    <dbReference type="NCBI Taxonomy" id="6500"/>
    <lineage>
        <taxon>Eukaryota</taxon>
        <taxon>Metazoa</taxon>
        <taxon>Spiralia</taxon>
        <taxon>Lophotrochozoa</taxon>
        <taxon>Mollusca</taxon>
        <taxon>Gastropoda</taxon>
        <taxon>Heterobranchia</taxon>
        <taxon>Euthyneura</taxon>
        <taxon>Tectipleura</taxon>
        <taxon>Aplysiida</taxon>
        <taxon>Aplysioidea</taxon>
        <taxon>Aplysiidae</taxon>
        <taxon>Aplysia</taxon>
    </lineage>
</organism>
<keyword evidence="3" id="KW-0547">Nucleotide-binding</keyword>
<dbReference type="PANTHER" id="PTHR43038:SF3">
    <property type="entry name" value="ABC TRANSPORTER G FAMILY MEMBER 20 ISOFORM X1"/>
    <property type="match status" value="1"/>
</dbReference>